<accession>A0ABQ5AGX3</accession>
<dbReference type="PANTHER" id="PTHR42648">
    <property type="entry name" value="TRANSPOSASE, PUTATIVE-RELATED"/>
    <property type="match status" value="1"/>
</dbReference>
<reference evidence="3" key="1">
    <citation type="journal article" date="2022" name="Int. J. Mol. Sci.">
        <title>Draft Genome of Tanacetum Coccineum: Genomic Comparison of Closely Related Tanacetum-Family Plants.</title>
        <authorList>
            <person name="Yamashiro T."/>
            <person name="Shiraishi A."/>
            <person name="Nakayama K."/>
            <person name="Satake H."/>
        </authorList>
    </citation>
    <scope>NUCLEOTIDE SEQUENCE</scope>
</reference>
<name>A0ABQ5AGX3_9ASTR</name>
<dbReference type="InterPro" id="IPR036397">
    <property type="entry name" value="RNaseH_sf"/>
</dbReference>
<evidence type="ECO:0000313" key="3">
    <source>
        <dbReference type="EMBL" id="GJT01925.1"/>
    </source>
</evidence>
<comment type="caution">
    <text evidence="3">The sequence shown here is derived from an EMBL/GenBank/DDBJ whole genome shotgun (WGS) entry which is preliminary data.</text>
</comment>
<keyword evidence="4" id="KW-1185">Reference proteome</keyword>
<evidence type="ECO:0000313" key="4">
    <source>
        <dbReference type="Proteomes" id="UP001151760"/>
    </source>
</evidence>
<protein>
    <submittedName>
        <fullName evidence="3">Retrovirus-related pol polyprotein from transposon TNT 1-94</fullName>
    </submittedName>
</protein>
<evidence type="ECO:0000259" key="2">
    <source>
        <dbReference type="PROSITE" id="PS50994"/>
    </source>
</evidence>
<dbReference type="Proteomes" id="UP001151760">
    <property type="component" value="Unassembled WGS sequence"/>
</dbReference>
<dbReference type="InterPro" id="IPR054722">
    <property type="entry name" value="PolX-like_BBD"/>
</dbReference>
<sequence>MERPLPTSYPEGTWGFEHTKACFRDEIIPFIKELKDIFNNFNNRTWVEELADVQKSLKISRTKAIEQHLALESKLLKLKMNQVLSENERLLAQAIDTDIVKTVVNLSMNASGETWTELSKVLEPRLSLNGAVNVKGSAVVQNLKNKIILILSVLTNDLACSSDNLCVVQIVLWYLDSGCSKHMTGDRSQLTNFVSKFLGTVKFGNDQVAKIMGQFCDSNLEVAFRQHKKNQKNVLHNRNLRRCSLLTVSRDNLYTPSLGYNDGILSYTLLVRGLPKLKFEKDHLCSACALGKSSKKPHKPKSEDTNQEKLYLLHMDLCGPMRVASVNGKKYILVIVDDYSRFTWVKCLRSKDEAPAFIINFLKMIQVRLKETVRRIRTDNGTEFVNQTLREYYEKVGISHETSVARSPQQNGVVERRNRTLIEAACTMLIYAKAPLFLWAEAVATACYTQNRSMIRRRHGKTPYELLHNKPPDLSTRTKLFSFNTDLPPSDLTGFVVSTNVDESLNVGFTCTRSHYNHDIEVAHMGNDSYFGIPIPEVPSDQSSSTDLIHTIVHPDHQISEHTNSKMDEDHPLENIIGCSDRPVSNDSNFITSIILFTTMMPVQHHRTQELQRKLKTQPC</sequence>
<dbReference type="PROSITE" id="PS50994">
    <property type="entry name" value="INTEGRASE"/>
    <property type="match status" value="1"/>
</dbReference>
<proteinExistence type="predicted"/>
<dbReference type="Pfam" id="PF00665">
    <property type="entry name" value="rve"/>
    <property type="match status" value="1"/>
</dbReference>
<keyword evidence="1" id="KW-0645">Protease</keyword>
<dbReference type="EMBL" id="BQNB010012307">
    <property type="protein sequence ID" value="GJT01925.1"/>
    <property type="molecule type" value="Genomic_DNA"/>
</dbReference>
<keyword evidence="1" id="KW-0378">Hydrolase</keyword>
<dbReference type="Gene3D" id="3.30.420.10">
    <property type="entry name" value="Ribonuclease H-like superfamily/Ribonuclease H"/>
    <property type="match status" value="1"/>
</dbReference>
<organism evidence="3 4">
    <name type="scientific">Tanacetum coccineum</name>
    <dbReference type="NCBI Taxonomy" id="301880"/>
    <lineage>
        <taxon>Eukaryota</taxon>
        <taxon>Viridiplantae</taxon>
        <taxon>Streptophyta</taxon>
        <taxon>Embryophyta</taxon>
        <taxon>Tracheophyta</taxon>
        <taxon>Spermatophyta</taxon>
        <taxon>Magnoliopsida</taxon>
        <taxon>eudicotyledons</taxon>
        <taxon>Gunneridae</taxon>
        <taxon>Pentapetalae</taxon>
        <taxon>asterids</taxon>
        <taxon>campanulids</taxon>
        <taxon>Asterales</taxon>
        <taxon>Asteraceae</taxon>
        <taxon>Asteroideae</taxon>
        <taxon>Anthemideae</taxon>
        <taxon>Anthemidinae</taxon>
        <taxon>Tanacetum</taxon>
    </lineage>
</organism>
<dbReference type="SUPFAM" id="SSF53098">
    <property type="entry name" value="Ribonuclease H-like"/>
    <property type="match status" value="1"/>
</dbReference>
<gene>
    <name evidence="3" type="ORF">Tco_0823094</name>
</gene>
<dbReference type="InterPro" id="IPR039537">
    <property type="entry name" value="Retrotran_Ty1/copia-like"/>
</dbReference>
<dbReference type="InterPro" id="IPR012337">
    <property type="entry name" value="RNaseH-like_sf"/>
</dbReference>
<dbReference type="Pfam" id="PF22936">
    <property type="entry name" value="Pol_BBD"/>
    <property type="match status" value="1"/>
</dbReference>
<reference evidence="3" key="2">
    <citation type="submission" date="2022-01" db="EMBL/GenBank/DDBJ databases">
        <authorList>
            <person name="Yamashiro T."/>
            <person name="Shiraishi A."/>
            <person name="Satake H."/>
            <person name="Nakayama K."/>
        </authorList>
    </citation>
    <scope>NUCLEOTIDE SEQUENCE</scope>
</reference>
<evidence type="ECO:0000256" key="1">
    <source>
        <dbReference type="ARBA" id="ARBA00022670"/>
    </source>
</evidence>
<dbReference type="PANTHER" id="PTHR42648:SF18">
    <property type="entry name" value="RETROTRANSPOSON, UNCLASSIFIED-LIKE PROTEIN"/>
    <property type="match status" value="1"/>
</dbReference>
<dbReference type="InterPro" id="IPR001584">
    <property type="entry name" value="Integrase_cat-core"/>
</dbReference>
<feature type="domain" description="Integrase catalytic" evidence="2">
    <location>
        <begin position="296"/>
        <end position="471"/>
    </location>
</feature>